<dbReference type="Proteomes" id="UP000290288">
    <property type="component" value="Unassembled WGS sequence"/>
</dbReference>
<comment type="caution">
    <text evidence="1">The sequence shown here is derived from an EMBL/GenBank/DDBJ whole genome shotgun (WGS) entry which is preliminary data.</text>
</comment>
<proteinExistence type="predicted"/>
<dbReference type="EMBL" id="SDEE01001010">
    <property type="protein sequence ID" value="RXW13111.1"/>
    <property type="molecule type" value="Genomic_DNA"/>
</dbReference>
<protein>
    <submittedName>
        <fullName evidence="1">Uncharacterized protein</fullName>
    </submittedName>
</protein>
<reference evidence="1 2" key="1">
    <citation type="submission" date="2019-01" db="EMBL/GenBank/DDBJ databases">
        <title>Draft genome sequence of Psathyrella aberdarensis IHI B618.</title>
        <authorList>
            <person name="Buettner E."/>
            <person name="Kellner H."/>
        </authorList>
    </citation>
    <scope>NUCLEOTIDE SEQUENCE [LARGE SCALE GENOMIC DNA]</scope>
    <source>
        <strain evidence="1 2">IHI B618</strain>
    </source>
</reference>
<name>A0A4Q2D3Y2_9AGAR</name>
<evidence type="ECO:0000313" key="1">
    <source>
        <dbReference type="EMBL" id="RXW13111.1"/>
    </source>
</evidence>
<organism evidence="1 2">
    <name type="scientific">Candolleomyces aberdarensis</name>
    <dbReference type="NCBI Taxonomy" id="2316362"/>
    <lineage>
        <taxon>Eukaryota</taxon>
        <taxon>Fungi</taxon>
        <taxon>Dikarya</taxon>
        <taxon>Basidiomycota</taxon>
        <taxon>Agaricomycotina</taxon>
        <taxon>Agaricomycetes</taxon>
        <taxon>Agaricomycetidae</taxon>
        <taxon>Agaricales</taxon>
        <taxon>Agaricineae</taxon>
        <taxon>Psathyrellaceae</taxon>
        <taxon>Candolleomyces</taxon>
    </lineage>
</organism>
<evidence type="ECO:0000313" key="2">
    <source>
        <dbReference type="Proteomes" id="UP000290288"/>
    </source>
</evidence>
<accession>A0A4Q2D3Y2</accession>
<sequence>MDMEIDDQQTHDSLVDVMDRDEDLEEVQNAYEADLSNLKEVEPSTSPDAMELEDVNAVVPEIISQMSKKVKDNTDEDYKR</sequence>
<gene>
    <name evidence="1" type="ORF">EST38_g12743</name>
</gene>
<dbReference type="AlphaFoldDB" id="A0A4Q2D3Y2"/>
<keyword evidence="2" id="KW-1185">Reference proteome</keyword>